<dbReference type="SUPFAM" id="SSF48403">
    <property type="entry name" value="Ankyrin repeat"/>
    <property type="match status" value="1"/>
</dbReference>
<organism evidence="5 6">
    <name type="scientific">Cymbomonas tetramitiformis</name>
    <dbReference type="NCBI Taxonomy" id="36881"/>
    <lineage>
        <taxon>Eukaryota</taxon>
        <taxon>Viridiplantae</taxon>
        <taxon>Chlorophyta</taxon>
        <taxon>Pyramimonadophyceae</taxon>
        <taxon>Pyramimonadales</taxon>
        <taxon>Pyramimonadaceae</taxon>
        <taxon>Cymbomonas</taxon>
    </lineage>
</organism>
<gene>
    <name evidence="5" type="ORF">CYMTET_26365</name>
</gene>
<feature type="compositionally biased region" description="Polar residues" evidence="4">
    <location>
        <begin position="281"/>
        <end position="292"/>
    </location>
</feature>
<feature type="region of interest" description="Disordered" evidence="4">
    <location>
        <begin position="268"/>
        <end position="314"/>
    </location>
</feature>
<dbReference type="SMART" id="SM00248">
    <property type="entry name" value="ANK"/>
    <property type="match status" value="2"/>
</dbReference>
<keyword evidence="1" id="KW-0677">Repeat</keyword>
<reference evidence="5 6" key="1">
    <citation type="journal article" date="2015" name="Genome Biol. Evol.">
        <title>Comparative Genomics of a Bacterivorous Green Alga Reveals Evolutionary Causalities and Consequences of Phago-Mixotrophic Mode of Nutrition.</title>
        <authorList>
            <person name="Burns J.A."/>
            <person name="Paasch A."/>
            <person name="Narechania A."/>
            <person name="Kim E."/>
        </authorList>
    </citation>
    <scope>NUCLEOTIDE SEQUENCE [LARGE SCALE GENOMIC DNA]</scope>
    <source>
        <strain evidence="5 6">PLY_AMNH</strain>
    </source>
</reference>
<evidence type="ECO:0000256" key="2">
    <source>
        <dbReference type="ARBA" id="ARBA00023043"/>
    </source>
</evidence>
<evidence type="ECO:0000313" key="6">
    <source>
        <dbReference type="Proteomes" id="UP001190700"/>
    </source>
</evidence>
<evidence type="ECO:0000256" key="4">
    <source>
        <dbReference type="SAM" id="MobiDB-lite"/>
    </source>
</evidence>
<dbReference type="Proteomes" id="UP001190700">
    <property type="component" value="Unassembled WGS sequence"/>
</dbReference>
<evidence type="ECO:0000313" key="5">
    <source>
        <dbReference type="EMBL" id="KAK3264924.1"/>
    </source>
</evidence>
<keyword evidence="6" id="KW-1185">Reference proteome</keyword>
<proteinExistence type="predicted"/>
<dbReference type="PANTHER" id="PTHR24198:SF165">
    <property type="entry name" value="ANKYRIN REPEAT-CONTAINING PROTEIN-RELATED"/>
    <property type="match status" value="1"/>
</dbReference>
<dbReference type="PROSITE" id="PS50088">
    <property type="entry name" value="ANK_REPEAT"/>
    <property type="match status" value="1"/>
</dbReference>
<dbReference type="Pfam" id="PF12796">
    <property type="entry name" value="Ank_2"/>
    <property type="match status" value="1"/>
</dbReference>
<feature type="repeat" description="ANK" evidence="3">
    <location>
        <begin position="539"/>
        <end position="571"/>
    </location>
</feature>
<accession>A0AAE0FS91</accession>
<dbReference type="GO" id="GO:0005737">
    <property type="term" value="C:cytoplasm"/>
    <property type="evidence" value="ECO:0007669"/>
    <property type="project" value="TreeGrafter"/>
</dbReference>
<sequence length="584" mass="65487">MDDRELLAMLLDMRTVGANHVSLAQRKRAVMVLGKAYMEYGLQCVLYDVEKAKAEAAAEAAKVVAVTAARQASAAKLAQGKTPSACDAVRSGHLYGVSAWSAMDMDNFFTESDGNTTVDMTTEGNGTTDASMPDVAIAAPAVAAPAVVAPAVDGLQEDAAVTLEVLEVPGGVGLSEVNVVVERQRLADEFKRVFQTWISHEVDWKKEFPEVKFGDQIDIVSDLLQVDIRRLYLGLMSEDPQKKNGVHPLYLIPPEDPSDFERLFAPGYERKPRQKSENHNFRSIRTPFSGSVGQDGGTTFLRSSSEGTHLCPPDVRKPSRILRIEELEIESDSALPSFYPSEESLGKRTPTSSLMLNSKNKNLCATEEDELDIENFKKFLWTFPEECHQVVKKLYKLRLALYFKEWRSRTVVLQGELSGRAARRKVDMVRRRFYQGFLKAAFHDWCLIILRKNERKTRTRRWLKELAAAPVQVVVRSGLLFVLKTMVNFIGPEAVEDFKNWRDDSDKTLIHVAAEGGHVKMIKFLQEAFEIDPRAKDRNGRSPFHVACRNKHRKAAELLTLLGCDPVTPDRDGTVYTDFVNAPH</sequence>
<keyword evidence="2 3" id="KW-0040">ANK repeat</keyword>
<evidence type="ECO:0000256" key="3">
    <source>
        <dbReference type="PROSITE-ProRule" id="PRU00023"/>
    </source>
</evidence>
<evidence type="ECO:0000256" key="1">
    <source>
        <dbReference type="ARBA" id="ARBA00022737"/>
    </source>
</evidence>
<dbReference type="InterPro" id="IPR036770">
    <property type="entry name" value="Ankyrin_rpt-contain_sf"/>
</dbReference>
<feature type="compositionally biased region" description="Basic and acidic residues" evidence="4">
    <location>
        <begin position="268"/>
        <end position="280"/>
    </location>
</feature>
<dbReference type="EMBL" id="LGRX02014267">
    <property type="protein sequence ID" value="KAK3264924.1"/>
    <property type="molecule type" value="Genomic_DNA"/>
</dbReference>
<dbReference type="PANTHER" id="PTHR24198">
    <property type="entry name" value="ANKYRIN REPEAT AND PROTEIN KINASE DOMAIN-CONTAINING PROTEIN"/>
    <property type="match status" value="1"/>
</dbReference>
<name>A0AAE0FS91_9CHLO</name>
<dbReference type="AlphaFoldDB" id="A0AAE0FS91"/>
<protein>
    <submittedName>
        <fullName evidence="5">Uncharacterized protein</fullName>
    </submittedName>
</protein>
<comment type="caution">
    <text evidence="5">The sequence shown here is derived from an EMBL/GenBank/DDBJ whole genome shotgun (WGS) entry which is preliminary data.</text>
</comment>
<dbReference type="Gene3D" id="1.25.40.20">
    <property type="entry name" value="Ankyrin repeat-containing domain"/>
    <property type="match status" value="1"/>
</dbReference>
<dbReference type="InterPro" id="IPR002110">
    <property type="entry name" value="Ankyrin_rpt"/>
</dbReference>